<proteinExistence type="predicted"/>
<feature type="transmembrane region" description="Helical" evidence="1">
    <location>
        <begin position="113"/>
        <end position="130"/>
    </location>
</feature>
<dbReference type="EMBL" id="CP024988">
    <property type="protein sequence ID" value="AWT27485.1"/>
    <property type="molecule type" value="Genomic_DNA"/>
</dbReference>
<dbReference type="InterPro" id="IPR008407">
    <property type="entry name" value="Brnchd-chn_aa_trnsp_AzlD"/>
</dbReference>
<gene>
    <name evidence="2" type="ORF">Csp1_27420</name>
</gene>
<keyword evidence="1" id="KW-1133">Transmembrane helix</keyword>
<evidence type="ECO:0000256" key="1">
    <source>
        <dbReference type="SAM" id="Phobius"/>
    </source>
</evidence>
<organism evidence="2 3">
    <name type="scientific">Corynebacterium provencense</name>
    <dbReference type="NCBI Taxonomy" id="1737425"/>
    <lineage>
        <taxon>Bacteria</taxon>
        <taxon>Bacillati</taxon>
        <taxon>Actinomycetota</taxon>
        <taxon>Actinomycetes</taxon>
        <taxon>Mycobacteriales</taxon>
        <taxon>Corynebacteriaceae</taxon>
        <taxon>Corynebacterium</taxon>
    </lineage>
</organism>
<dbReference type="Proteomes" id="UP000247696">
    <property type="component" value="Chromosome"/>
</dbReference>
<dbReference type="STRING" id="1737425.GCA_900049755_01763"/>
<keyword evidence="3" id="KW-1185">Reference proteome</keyword>
<evidence type="ECO:0000313" key="3">
    <source>
        <dbReference type="Proteomes" id="UP000247696"/>
    </source>
</evidence>
<dbReference type="KEGG" id="cpre:Csp1_27420"/>
<protein>
    <recommendedName>
        <fullName evidence="4">Branched-chain amino acid transport protein (AzlD)</fullName>
    </recommendedName>
</protein>
<evidence type="ECO:0008006" key="4">
    <source>
        <dbReference type="Google" id="ProtNLM"/>
    </source>
</evidence>
<feature type="transmembrane region" description="Helical" evidence="1">
    <location>
        <begin position="60"/>
        <end position="80"/>
    </location>
</feature>
<keyword evidence="1" id="KW-0472">Membrane</keyword>
<name>A0A2Z3YPT3_9CORY</name>
<reference evidence="3" key="1">
    <citation type="submission" date="2017-11" db="EMBL/GenBank/DDBJ databases">
        <title>Otitis media/interna in a cat caused by the recently described species Corynebacterium provencense.</title>
        <authorList>
            <person name="Kittl S."/>
            <person name="Brodard I."/>
            <person name="Rychener L."/>
            <person name="Jores J."/>
            <person name="Roosje P."/>
            <person name="Gobeli Brawand S."/>
        </authorList>
    </citation>
    <scope>NUCLEOTIDE SEQUENCE [LARGE SCALE GENOMIC DNA]</scope>
    <source>
        <strain evidence="3">17KM38</strain>
    </source>
</reference>
<dbReference type="Pfam" id="PF05437">
    <property type="entry name" value="AzlD"/>
    <property type="match status" value="1"/>
</dbReference>
<evidence type="ECO:0000313" key="2">
    <source>
        <dbReference type="EMBL" id="AWT27485.1"/>
    </source>
</evidence>
<dbReference type="AlphaFoldDB" id="A0A2Z3YPT3"/>
<accession>A0A2Z3YPT3</accession>
<sequence>MTSTVTGTAPHPGTVDLAVAGLPEGVDLQNTLLILGGICVVTVVLRALPFAAVKFFRENALVGWLGTAMPVGVMVVLVMYTLGDSTGRPGGVWAALAAVAFTVALHLWRRSATWSVLLGTALYVVLVNWVL</sequence>
<dbReference type="PIRSF" id="PIRSF003203">
    <property type="entry name" value="AzlD"/>
    <property type="match status" value="1"/>
</dbReference>
<feature type="transmembrane region" description="Helical" evidence="1">
    <location>
        <begin position="32"/>
        <end position="53"/>
    </location>
</feature>
<feature type="transmembrane region" description="Helical" evidence="1">
    <location>
        <begin position="92"/>
        <end position="108"/>
    </location>
</feature>
<keyword evidence="1" id="KW-0812">Transmembrane</keyword>
<dbReference type="RefSeq" id="WP_227871108.1">
    <property type="nucleotide sequence ID" value="NZ_CP024988.1"/>
</dbReference>